<dbReference type="STRING" id="172043.RM53_15735"/>
<dbReference type="EMBL" id="JWSY01000045">
    <property type="protein sequence ID" value="KIC54557.1"/>
    <property type="molecule type" value="Genomic_DNA"/>
</dbReference>
<organism evidence="1 2">
    <name type="scientific">Brevundimonas nasdae</name>
    <dbReference type="NCBI Taxonomy" id="172043"/>
    <lineage>
        <taxon>Bacteria</taxon>
        <taxon>Pseudomonadati</taxon>
        <taxon>Pseudomonadota</taxon>
        <taxon>Alphaproteobacteria</taxon>
        <taxon>Caulobacterales</taxon>
        <taxon>Caulobacteraceae</taxon>
        <taxon>Brevundimonas</taxon>
    </lineage>
</organism>
<reference evidence="1 2" key="1">
    <citation type="submission" date="2014-12" db="EMBL/GenBank/DDBJ databases">
        <title>Genome sequencing of Brevundimonas nasdae TPW30.</title>
        <authorList>
            <person name="Tan P.W."/>
            <person name="Chan K.-G."/>
        </authorList>
    </citation>
    <scope>NUCLEOTIDE SEQUENCE [LARGE SCALE GENOMIC DNA]</scope>
    <source>
        <strain evidence="1 2">TPW30</strain>
    </source>
</reference>
<protein>
    <submittedName>
        <fullName evidence="1">Uncharacterized protein</fullName>
    </submittedName>
</protein>
<comment type="caution">
    <text evidence="1">The sequence shown here is derived from an EMBL/GenBank/DDBJ whole genome shotgun (WGS) entry which is preliminary data.</text>
</comment>
<evidence type="ECO:0000313" key="1">
    <source>
        <dbReference type="EMBL" id="KIC54557.1"/>
    </source>
</evidence>
<evidence type="ECO:0000313" key="2">
    <source>
        <dbReference type="Proteomes" id="UP000031166"/>
    </source>
</evidence>
<proteinExistence type="predicted"/>
<accession>A0A0B4CDM7</accession>
<dbReference type="AlphaFoldDB" id="A0A0B4CDM7"/>
<gene>
    <name evidence="1" type="ORF">RM53_15735</name>
</gene>
<dbReference type="Proteomes" id="UP000031166">
    <property type="component" value="Unassembled WGS sequence"/>
</dbReference>
<sequence length="407" mass="43808">MTASGPAAMAFPAQGAAYDFDWTFLVDPVAPYRTVAPNTGSQPLSSNTNPLLYKQMLTQASHYIEDADGALLVRNETMGPRRSRKGLLSFNGQWSRTVAPRDLTNAAWTKTNATAALNQTGRDGTANAASLLTFTADGGTVSQAITNASILRRLFFDVKRVSGADPLEFSFDNGATWYSITPTGPGWNGWQRAQSGLQTLADPVIILRGKAGNSFAIDFVNLMEPREGLATVIPNLIRLTSATGVGRDRIHHTDTTNGGGPSGEQGINIVRSRYTHGLFVELCYMNQAALVATLGGLTVDVKLTPSPAILVINSTDAVEQLSAPLNLDPGTFSVFNKIFYFRTPTELRLAVNGVMYRTSNVRDYATAVSHDFATNGGGSALDGFVKRQVWFDNSRVPSDAEMIAWTS</sequence>
<name>A0A0B4CDM7_9CAUL</name>